<dbReference type="Proteomes" id="UP000035444">
    <property type="component" value="Unassembled WGS sequence"/>
</dbReference>
<dbReference type="RefSeq" id="WP_047763227.1">
    <property type="nucleotide sequence ID" value="NZ_LAQL01000003.1"/>
</dbReference>
<protein>
    <submittedName>
        <fullName evidence="1">Uncharacterized protein</fullName>
    </submittedName>
</protein>
<reference evidence="1 2" key="1">
    <citation type="submission" date="2015-03" db="EMBL/GenBank/DDBJ databases">
        <title>Genome Sequence of Kiloniella spongiae MEBiC09566, isolated from a marine sponge.</title>
        <authorList>
            <person name="Shao Z."/>
            <person name="Wang L."/>
            <person name="Li X."/>
        </authorList>
    </citation>
    <scope>NUCLEOTIDE SEQUENCE [LARGE SCALE GENOMIC DNA]</scope>
    <source>
        <strain evidence="1 2">MEBiC09566</strain>
    </source>
</reference>
<evidence type="ECO:0000313" key="1">
    <source>
        <dbReference type="EMBL" id="KLN61890.1"/>
    </source>
</evidence>
<dbReference type="EMBL" id="LAQL01000003">
    <property type="protein sequence ID" value="KLN61890.1"/>
    <property type="molecule type" value="Genomic_DNA"/>
</dbReference>
<dbReference type="OrthoDB" id="5438497at2"/>
<comment type="caution">
    <text evidence="1">The sequence shown here is derived from an EMBL/GenBank/DDBJ whole genome shotgun (WGS) entry which is preliminary data.</text>
</comment>
<sequence>MPPRTLQASFVRGEITPRLHGREDTQLYQTGLALCENWIVLPHGGMTRRPGTRFVAKAKHADKQCRLISFEYSTEDAYILEIGDLYMRFYRDFGQIEKDDAPYEITTPYKEEELFDLVFTQTENSLWIVHKDHPPKELKRNDHADWALADIVFTSKPAEWKAGNYPRRCSFYQQRSIFASPPDQPQTIWTSKTSNEKNFALGTNADDAFKATIKAGQVNHIQWMVEGRALMMGTSGATRTLSGSSANEALTVTSVINRRHTTEGSAAIPPIQKGEVALFLSRNRKRLHEFVFSFERDSFIAPDQTFLSQHITGTGIKDMDMVNDPDSIIWMVRDDGQLVGVTYEKSQEVVAFHRHKLGGTTDDHDWGEVETVAVTYEAKREVLWLSVKRKVNGEIVRHIEFMEAGFDDGLDKKDAFFVDCGGTYEGEAANTINGFDHLVGEEVDILHDGKVSPRSTVANDGKVSLKNNRTGLKITTGLPYQSVVQPLSPIVALQNGTGRGKKKRVVSMGVDVMNTGTIEAGDSLEDTQTHIFRDGSTPFGQSPDLYTGYLEIDPENGFSDKAQIFIRARQPLPATIRSLITEVQSEG</sequence>
<gene>
    <name evidence="1" type="ORF">WH96_06335</name>
</gene>
<name>A0A0H2MYS7_9PROT</name>
<evidence type="ECO:0000313" key="2">
    <source>
        <dbReference type="Proteomes" id="UP000035444"/>
    </source>
</evidence>
<proteinExistence type="predicted"/>
<dbReference type="AlphaFoldDB" id="A0A0H2MYS7"/>
<keyword evidence="2" id="KW-1185">Reference proteome</keyword>
<accession>A0A0H2MYS7</accession>
<dbReference type="STRING" id="1489064.WH96_06335"/>
<organism evidence="1 2">
    <name type="scientific">Kiloniella spongiae</name>
    <dbReference type="NCBI Taxonomy" id="1489064"/>
    <lineage>
        <taxon>Bacteria</taxon>
        <taxon>Pseudomonadati</taxon>
        <taxon>Pseudomonadota</taxon>
        <taxon>Alphaproteobacteria</taxon>
        <taxon>Rhodospirillales</taxon>
        <taxon>Kiloniellaceae</taxon>
        <taxon>Kiloniella</taxon>
    </lineage>
</organism>